<dbReference type="Pfam" id="PF08484">
    <property type="entry name" value="Methyltransf_14"/>
    <property type="match status" value="1"/>
</dbReference>
<evidence type="ECO:0000259" key="2">
    <source>
        <dbReference type="Pfam" id="PF08484"/>
    </source>
</evidence>
<dbReference type="EMBL" id="JAMTCK010000011">
    <property type="protein sequence ID" value="MCP2167747.1"/>
    <property type="molecule type" value="Genomic_DNA"/>
</dbReference>
<dbReference type="CDD" id="cd02440">
    <property type="entry name" value="AdoMet_MTases"/>
    <property type="match status" value="1"/>
</dbReference>
<dbReference type="Pfam" id="PF13489">
    <property type="entry name" value="Methyltransf_23"/>
    <property type="match status" value="1"/>
</dbReference>
<dbReference type="PANTHER" id="PTHR43861:SF5">
    <property type="entry name" value="BLL5978 PROTEIN"/>
    <property type="match status" value="1"/>
</dbReference>
<dbReference type="InterPro" id="IPR038576">
    <property type="entry name" value="Methyltransf_Zn-bd_dom_put_sf"/>
</dbReference>
<reference evidence="3" key="1">
    <citation type="submission" date="2022-06" db="EMBL/GenBank/DDBJ databases">
        <title>Genomic Encyclopedia of Archaeal and Bacterial Type Strains, Phase II (KMG-II): from individual species to whole genera.</title>
        <authorList>
            <person name="Goeker M."/>
        </authorList>
    </citation>
    <scope>NUCLEOTIDE SEQUENCE</scope>
    <source>
        <strain evidence="3">DSM 43935</strain>
    </source>
</reference>
<gene>
    <name evidence="3" type="ORF">LX83_004620</name>
</gene>
<dbReference type="Gene3D" id="3.40.50.720">
    <property type="entry name" value="NAD(P)-binding Rossmann-like Domain"/>
    <property type="match status" value="1"/>
</dbReference>
<feature type="domain" description="C-methyltransferase" evidence="2">
    <location>
        <begin position="242"/>
        <end position="399"/>
    </location>
</feature>
<dbReference type="Proteomes" id="UP001206128">
    <property type="component" value="Unassembled WGS sequence"/>
</dbReference>
<dbReference type="PANTHER" id="PTHR43861">
    <property type="entry name" value="TRANS-ACONITATE 2-METHYLTRANSFERASE-RELATED"/>
    <property type="match status" value="1"/>
</dbReference>
<dbReference type="SUPFAM" id="SSF53335">
    <property type="entry name" value="S-adenosyl-L-methionine-dependent methyltransferases"/>
    <property type="match status" value="1"/>
</dbReference>
<dbReference type="InterPro" id="IPR029063">
    <property type="entry name" value="SAM-dependent_MTases_sf"/>
</dbReference>
<sequence length="404" mass="43528">MATSCLVCTGPVTQFLDLGRQPLSDAFPAPGDDLSREYFFRLALGQCSTCTMVQLLEVPPAERMFHQTYPYRSAGSAVMREHFARVAELLLDGRTDPFVVEIGSNDGTFLRTAAERGVRHLGVDPSGDAALEAAARGVRVRVDFFTEPLARHVLAEHGPADVVFSANTVSHDPNVNSILRGVAALLAPDGVFVFEDPYLGSVLANTAFDQIIDEHVLFFSARSVVGLLHRAGLELVDVERLPVHGGQIRFTAAHTGARPAAAAVDELLAEEDALGVHRMSRLREFAARTADRRRALVALLRRLRAEGARVVGYGATAKSATVANYCGLGPELVSAVIDATPAKQGRLTPGTHIPVLPPEAFGPGTADYALLFAWNHAEEIMAKERAFAEAGGRWVRYVPEVSVD</sequence>
<dbReference type="InterPro" id="IPR013691">
    <property type="entry name" value="MeTrfase_14"/>
</dbReference>
<dbReference type="Gene3D" id="6.10.250.3100">
    <property type="match status" value="1"/>
</dbReference>
<proteinExistence type="predicted"/>
<dbReference type="AlphaFoldDB" id="A0AAE3GGC2"/>
<dbReference type="Pfam" id="PF08421">
    <property type="entry name" value="Methyltransf_13"/>
    <property type="match status" value="1"/>
</dbReference>
<feature type="domain" description="Methyltransferase putative zinc binding" evidence="1">
    <location>
        <begin position="5"/>
        <end position="65"/>
    </location>
</feature>
<keyword evidence="4" id="KW-1185">Reference proteome</keyword>
<organism evidence="3 4">
    <name type="scientific">Goodfellowiella coeruleoviolacea</name>
    <dbReference type="NCBI Taxonomy" id="334858"/>
    <lineage>
        <taxon>Bacteria</taxon>
        <taxon>Bacillati</taxon>
        <taxon>Actinomycetota</taxon>
        <taxon>Actinomycetes</taxon>
        <taxon>Pseudonocardiales</taxon>
        <taxon>Pseudonocardiaceae</taxon>
        <taxon>Goodfellowiella</taxon>
    </lineage>
</organism>
<dbReference type="InterPro" id="IPR013630">
    <property type="entry name" value="Methyltransf_Zn-bd_dom_put"/>
</dbReference>
<protein>
    <submittedName>
        <fullName evidence="3">Methylation protein EvaC</fullName>
    </submittedName>
</protein>
<evidence type="ECO:0000313" key="4">
    <source>
        <dbReference type="Proteomes" id="UP001206128"/>
    </source>
</evidence>
<evidence type="ECO:0000259" key="1">
    <source>
        <dbReference type="Pfam" id="PF08421"/>
    </source>
</evidence>
<dbReference type="Gene3D" id="3.40.50.150">
    <property type="entry name" value="Vaccinia Virus protein VP39"/>
    <property type="match status" value="1"/>
</dbReference>
<comment type="caution">
    <text evidence="3">The sequence shown here is derived from an EMBL/GenBank/DDBJ whole genome shotgun (WGS) entry which is preliminary data.</text>
</comment>
<dbReference type="Gene3D" id="6.20.50.110">
    <property type="entry name" value="Methyltransferase, zinc-binding domain"/>
    <property type="match status" value="1"/>
</dbReference>
<accession>A0AAE3GGC2</accession>
<name>A0AAE3GGC2_9PSEU</name>
<evidence type="ECO:0000313" key="3">
    <source>
        <dbReference type="EMBL" id="MCP2167747.1"/>
    </source>
</evidence>
<dbReference type="RefSeq" id="WP_253774920.1">
    <property type="nucleotide sequence ID" value="NZ_JAMTCK010000011.1"/>
</dbReference>